<dbReference type="AlphaFoldDB" id="A0A2U3QJ94"/>
<keyword evidence="2" id="KW-1185">Reference proteome</keyword>
<accession>A0A2U3QJ94</accession>
<dbReference type="OrthoDB" id="1494282at2"/>
<name>A0A2U3QJ94_9BACT</name>
<dbReference type="Gene3D" id="1.20.120.520">
    <property type="entry name" value="nmb1532 protein domain like"/>
    <property type="match status" value="1"/>
</dbReference>
<dbReference type="Proteomes" id="UP000245125">
    <property type="component" value="Unassembled WGS sequence"/>
</dbReference>
<proteinExistence type="predicted"/>
<gene>
    <name evidence="1" type="ORF">NBG4_560011</name>
</gene>
<organism evidence="1 2">
    <name type="scientific">Candidatus Sulfobium mesophilum</name>
    <dbReference type="NCBI Taxonomy" id="2016548"/>
    <lineage>
        <taxon>Bacteria</taxon>
        <taxon>Pseudomonadati</taxon>
        <taxon>Nitrospirota</taxon>
        <taxon>Nitrospiria</taxon>
        <taxon>Nitrospirales</taxon>
        <taxon>Nitrospiraceae</taxon>
        <taxon>Candidatus Sulfobium</taxon>
    </lineage>
</organism>
<protein>
    <submittedName>
        <fullName evidence="1">Uncharacterized protein</fullName>
    </submittedName>
</protein>
<sequence length="149" mass="16719">MKMIIPRPLKLEHKELHGELVQAIRTPGQIGKAAQRVAKILHPHFLKEEEYALPPIGLLKVLTKSKVSKDMKEVLVMTDKLKKDLPNMLGEHKSVVAALKKLVAAAKKEKRHDVVHFAAKLMLHAKTEEEVLYPAAILIGEYVKTRLGS</sequence>
<reference evidence="2" key="1">
    <citation type="submission" date="2018-03" db="EMBL/GenBank/DDBJ databases">
        <authorList>
            <person name="Zecchin S."/>
        </authorList>
    </citation>
    <scope>NUCLEOTIDE SEQUENCE [LARGE SCALE GENOMIC DNA]</scope>
</reference>
<dbReference type="EMBL" id="OUUY01000104">
    <property type="protein sequence ID" value="SPQ01471.1"/>
    <property type="molecule type" value="Genomic_DNA"/>
</dbReference>
<evidence type="ECO:0000313" key="1">
    <source>
        <dbReference type="EMBL" id="SPQ01471.1"/>
    </source>
</evidence>
<evidence type="ECO:0000313" key="2">
    <source>
        <dbReference type="Proteomes" id="UP000245125"/>
    </source>
</evidence>